<evidence type="ECO:0000256" key="1">
    <source>
        <dbReference type="SAM" id="MobiDB-lite"/>
    </source>
</evidence>
<evidence type="ECO:0000313" key="5">
    <source>
        <dbReference type="Proteomes" id="UP000240883"/>
    </source>
</evidence>
<keyword evidence="2" id="KW-0812">Transmembrane</keyword>
<evidence type="ECO:0008006" key="6">
    <source>
        <dbReference type="Google" id="ProtNLM"/>
    </source>
</evidence>
<dbReference type="AlphaFoldDB" id="A0A2T2NPU8"/>
<feature type="region of interest" description="Disordered" evidence="1">
    <location>
        <begin position="394"/>
        <end position="417"/>
    </location>
</feature>
<keyword evidence="3" id="KW-0732">Signal</keyword>
<feature type="signal peptide" evidence="3">
    <location>
        <begin position="1"/>
        <end position="22"/>
    </location>
</feature>
<sequence length="432" mass="45905">MRRCIASATFLAVQWLAVGAEGAVDCAPTSGSLTLKTPQDVSDLAQCGGFTGNIVVAADGPSAIQLDGLTSVSGNIDIENVAGLTTLSSSTLQALTSMTLNNLPQLSNLSFPSLSNFSSLKWYNLPQLDLSIIAAGPIDGEIQEITVFNTSVKNLDWLVWPVGSLVNITSNEDLREFTIPYNTLNAGCAVSIVSNPSLKSITFDSLNGIYGGLDISDNSETSALDFPNLETIGGFVQLGGSFSNVTMPRLKTINGALSVKSTNDLTDLCEDLSDKNLAGHYDCQSNLDHDKAVANSTMDVSSSPESTGTFDGDDDDDDGKNYDGIKLSQPMKVGIAISIIVLTFMLLVAGFFYIRRRLRSKVRESGGATIPKELEVCRPRMELDGKTMYELDGGHTGSELSVAKEPNTPASPAYSTGSVRSVTPLVRYELPA</sequence>
<feature type="transmembrane region" description="Helical" evidence="2">
    <location>
        <begin position="333"/>
        <end position="354"/>
    </location>
</feature>
<keyword evidence="2" id="KW-0472">Membrane</keyword>
<evidence type="ECO:0000256" key="3">
    <source>
        <dbReference type="SAM" id="SignalP"/>
    </source>
</evidence>
<dbReference type="OrthoDB" id="536881at2759"/>
<dbReference type="Proteomes" id="UP000240883">
    <property type="component" value="Unassembled WGS sequence"/>
</dbReference>
<feature type="chain" id="PRO_5015747889" description="GPI-anchored cell wall organization protein Ecm33" evidence="3">
    <location>
        <begin position="23"/>
        <end position="432"/>
    </location>
</feature>
<gene>
    <name evidence="4" type="ORF">BS50DRAFT_390895</name>
</gene>
<proteinExistence type="predicted"/>
<evidence type="ECO:0000313" key="4">
    <source>
        <dbReference type="EMBL" id="PSN67399.1"/>
    </source>
</evidence>
<protein>
    <recommendedName>
        <fullName evidence="6">GPI-anchored cell wall organization protein Ecm33</fullName>
    </recommendedName>
</protein>
<keyword evidence="2" id="KW-1133">Transmembrane helix</keyword>
<dbReference type="EMBL" id="KZ678135">
    <property type="protein sequence ID" value="PSN67399.1"/>
    <property type="molecule type" value="Genomic_DNA"/>
</dbReference>
<feature type="region of interest" description="Disordered" evidence="1">
    <location>
        <begin position="295"/>
        <end position="317"/>
    </location>
</feature>
<feature type="compositionally biased region" description="Polar residues" evidence="1">
    <location>
        <begin position="295"/>
        <end position="309"/>
    </location>
</feature>
<keyword evidence="5" id="KW-1185">Reference proteome</keyword>
<name>A0A2T2NPU8_CORCC</name>
<feature type="compositionally biased region" description="Polar residues" evidence="1">
    <location>
        <begin position="408"/>
        <end position="417"/>
    </location>
</feature>
<accession>A0A2T2NPU8</accession>
<organism evidence="4 5">
    <name type="scientific">Corynespora cassiicola Philippines</name>
    <dbReference type="NCBI Taxonomy" id="1448308"/>
    <lineage>
        <taxon>Eukaryota</taxon>
        <taxon>Fungi</taxon>
        <taxon>Dikarya</taxon>
        <taxon>Ascomycota</taxon>
        <taxon>Pezizomycotina</taxon>
        <taxon>Dothideomycetes</taxon>
        <taxon>Pleosporomycetidae</taxon>
        <taxon>Pleosporales</taxon>
        <taxon>Corynesporascaceae</taxon>
        <taxon>Corynespora</taxon>
    </lineage>
</organism>
<evidence type="ECO:0000256" key="2">
    <source>
        <dbReference type="SAM" id="Phobius"/>
    </source>
</evidence>
<dbReference type="STRING" id="1448308.A0A2T2NPU8"/>
<reference evidence="4 5" key="1">
    <citation type="journal article" date="2018" name="Front. Microbiol.">
        <title>Genome-Wide Analysis of Corynespora cassiicola Leaf Fall Disease Putative Effectors.</title>
        <authorList>
            <person name="Lopez D."/>
            <person name="Ribeiro S."/>
            <person name="Label P."/>
            <person name="Fumanal B."/>
            <person name="Venisse J.S."/>
            <person name="Kohler A."/>
            <person name="de Oliveira R.R."/>
            <person name="Labutti K."/>
            <person name="Lipzen A."/>
            <person name="Lail K."/>
            <person name="Bauer D."/>
            <person name="Ohm R.A."/>
            <person name="Barry K.W."/>
            <person name="Spatafora J."/>
            <person name="Grigoriev I.V."/>
            <person name="Martin F.M."/>
            <person name="Pujade-Renaud V."/>
        </authorList>
    </citation>
    <scope>NUCLEOTIDE SEQUENCE [LARGE SCALE GENOMIC DNA]</scope>
    <source>
        <strain evidence="4 5">Philippines</strain>
    </source>
</reference>
<dbReference type="SUPFAM" id="SSF52058">
    <property type="entry name" value="L domain-like"/>
    <property type="match status" value="2"/>
</dbReference>